<gene>
    <name evidence="2" type="ORF">SAMN02745129_3477</name>
</gene>
<dbReference type="EMBL" id="FQXG01000005">
    <property type="protein sequence ID" value="SHH98205.1"/>
    <property type="molecule type" value="Genomic_DNA"/>
</dbReference>
<organism evidence="2 3">
    <name type="scientific">Ferrimonas marina</name>
    <dbReference type="NCBI Taxonomy" id="299255"/>
    <lineage>
        <taxon>Bacteria</taxon>
        <taxon>Pseudomonadati</taxon>
        <taxon>Pseudomonadota</taxon>
        <taxon>Gammaproteobacteria</taxon>
        <taxon>Alteromonadales</taxon>
        <taxon>Ferrimonadaceae</taxon>
        <taxon>Ferrimonas</taxon>
    </lineage>
</organism>
<reference evidence="3" key="1">
    <citation type="submission" date="2016-11" db="EMBL/GenBank/DDBJ databases">
        <authorList>
            <person name="Varghese N."/>
            <person name="Submissions S."/>
        </authorList>
    </citation>
    <scope>NUCLEOTIDE SEQUENCE [LARGE SCALE GENOMIC DNA]</scope>
    <source>
        <strain evidence="3">DSM 16917</strain>
    </source>
</reference>
<evidence type="ECO:0000259" key="1">
    <source>
        <dbReference type="Pfam" id="PF14321"/>
    </source>
</evidence>
<dbReference type="InterPro" id="IPR025491">
    <property type="entry name" value="DUF4382"/>
</dbReference>
<accession>A0A1M5XE94</accession>
<dbReference type="OrthoDB" id="7062064at2"/>
<name>A0A1M5XE94_9GAMM</name>
<proteinExistence type="predicted"/>
<sequence>MNLAKTALSSALVLALAGCGGSDDDNTAKTGQFSLGVSDSPALATNVTIAFDRVVLKGSSESYTFDVTEEGELKQVNLLDYQGQEVETLVSGQEVPVGEYQMCIYMKNDTTGADDTSFVIAEEAMKGLISNSQGSCGNADSEDQAVKEEGRIFLNKKFPIAVGDNRFVAEFNLAKLQPPKGNKDYWVLKPTDVVRIENVSDVGTISGSVDSRITADCLVEAGDDADNRSAVYLYRAGATLDGSENAAKMADFRDAPYTTLETAPIASARVDEEGKFEFGFVVASDYALGYTCVAQKDDPVADDMNGEEASFFLFDAIDNVVVEENSTTEVAFGSN</sequence>
<evidence type="ECO:0000313" key="2">
    <source>
        <dbReference type="EMBL" id="SHH98205.1"/>
    </source>
</evidence>
<dbReference type="Proteomes" id="UP000184268">
    <property type="component" value="Unassembled WGS sequence"/>
</dbReference>
<dbReference type="PROSITE" id="PS51257">
    <property type="entry name" value="PROKAR_LIPOPROTEIN"/>
    <property type="match status" value="1"/>
</dbReference>
<keyword evidence="3" id="KW-1185">Reference proteome</keyword>
<feature type="domain" description="DUF4382" evidence="1">
    <location>
        <begin position="30"/>
        <end position="190"/>
    </location>
</feature>
<dbReference type="Pfam" id="PF14321">
    <property type="entry name" value="DUF4382"/>
    <property type="match status" value="1"/>
</dbReference>
<dbReference type="AlphaFoldDB" id="A0A1M5XE94"/>
<evidence type="ECO:0000313" key="3">
    <source>
        <dbReference type="Proteomes" id="UP000184268"/>
    </source>
</evidence>
<protein>
    <recommendedName>
        <fullName evidence="1">DUF4382 domain-containing protein</fullName>
    </recommendedName>
</protein>
<dbReference type="RefSeq" id="WP_067661645.1">
    <property type="nucleotide sequence ID" value="NZ_FQXG01000005.1"/>
</dbReference>